<dbReference type="RefSeq" id="WP_225554500.1">
    <property type="nucleotide sequence ID" value="NZ_JADEYP010000027.1"/>
</dbReference>
<reference evidence="2" key="1">
    <citation type="submission" date="2020-10" db="EMBL/GenBank/DDBJ databases">
        <authorList>
            <person name="Lu T."/>
            <person name="Wang Q."/>
            <person name="Han X."/>
        </authorList>
    </citation>
    <scope>NUCLEOTIDE SEQUENCE</scope>
    <source>
        <strain evidence="2">WQ 366</strain>
    </source>
</reference>
<sequence length="388" mass="44069">MIVKILQKSASFKAVRYNTSKVEKDRGELLLVQNFGILNGIENLRPQDYINYLEALSSRNSRIKYPQFHVAISTKGRAHSKEELSTIAQQWMQGMGYGKQPYLLIFHKDSANNHIHIVSSRVGRDGKKIADSYEKLRAYQVLNQILGENEQYTLTQYMQQALSYSFSTRAQFTLLLELQGYAISIEETCIKISKYGRVIDKIEVEKLDTLIAGRNKDTVRIAQIRALMHRYAGEYDNKLQLVDAKFSSQLSRFLYEKFGLQVIIHGKAGKTPYGYTVIDHAEKSVFKGGEIMPLREFITLSDDLIKGIKESYDKEVAEVFNFKNTALNVSAFSTVLTQDGFFNLSSSANEEASNCLSVVEINISDDVDDEAVHSRRRKGKQKPGSITR</sequence>
<proteinExistence type="predicted"/>
<accession>A0ABS7Z827</accession>
<protein>
    <submittedName>
        <fullName evidence="2">Relaxase/mobilization nuclease domain-containing protein</fullName>
    </submittedName>
</protein>
<keyword evidence="3" id="KW-1185">Reference proteome</keyword>
<evidence type="ECO:0000313" key="3">
    <source>
        <dbReference type="Proteomes" id="UP001165302"/>
    </source>
</evidence>
<dbReference type="Pfam" id="PF03432">
    <property type="entry name" value="Relaxase"/>
    <property type="match status" value="1"/>
</dbReference>
<gene>
    <name evidence="2" type="ORF">IPZ78_13365</name>
</gene>
<dbReference type="EMBL" id="JADEYP010000027">
    <property type="protein sequence ID" value="MCA5006138.1"/>
    <property type="molecule type" value="Genomic_DNA"/>
</dbReference>
<organism evidence="2 3">
    <name type="scientific">Sphingobacterium bovistauri</name>
    <dbReference type="NCBI Taxonomy" id="2781959"/>
    <lineage>
        <taxon>Bacteria</taxon>
        <taxon>Pseudomonadati</taxon>
        <taxon>Bacteroidota</taxon>
        <taxon>Sphingobacteriia</taxon>
        <taxon>Sphingobacteriales</taxon>
        <taxon>Sphingobacteriaceae</taxon>
        <taxon>Sphingobacterium</taxon>
    </lineage>
</organism>
<feature type="domain" description="MobA/VirD2-like nuclease" evidence="1">
    <location>
        <begin position="39"/>
        <end position="146"/>
    </location>
</feature>
<dbReference type="Proteomes" id="UP001165302">
    <property type="component" value="Unassembled WGS sequence"/>
</dbReference>
<evidence type="ECO:0000313" key="2">
    <source>
        <dbReference type="EMBL" id="MCA5006138.1"/>
    </source>
</evidence>
<name>A0ABS7Z827_9SPHI</name>
<dbReference type="InterPro" id="IPR005094">
    <property type="entry name" value="Endonuclease_MobA/VirD2"/>
</dbReference>
<evidence type="ECO:0000259" key="1">
    <source>
        <dbReference type="Pfam" id="PF03432"/>
    </source>
</evidence>
<comment type="caution">
    <text evidence="2">The sequence shown here is derived from an EMBL/GenBank/DDBJ whole genome shotgun (WGS) entry which is preliminary data.</text>
</comment>